<dbReference type="GO" id="GO:0009229">
    <property type="term" value="P:thiamine diphosphate biosynthetic process"/>
    <property type="evidence" value="ECO:0007669"/>
    <property type="project" value="UniProtKB-UniPathway"/>
</dbReference>
<dbReference type="AlphaFoldDB" id="A0A1I6K2W3"/>
<keyword evidence="1" id="KW-0378">Hydrolase</keyword>
<comment type="catalytic activity">
    <reaction evidence="1">
        <text>4-amino-5-aminomethyl-2-methylpyrimidine + H2O = 4-amino-5-hydroxymethyl-2-methylpyrimidine + NH4(+)</text>
        <dbReference type="Rhea" id="RHEA:31799"/>
        <dbReference type="ChEBI" id="CHEBI:15377"/>
        <dbReference type="ChEBI" id="CHEBI:16892"/>
        <dbReference type="ChEBI" id="CHEBI:28938"/>
        <dbReference type="ChEBI" id="CHEBI:63416"/>
        <dbReference type="EC" id="3.5.99.2"/>
    </reaction>
</comment>
<reference evidence="4" key="1">
    <citation type="submission" date="2016-10" db="EMBL/GenBank/DDBJ databases">
        <authorList>
            <person name="Varghese N."/>
            <person name="Submissions S."/>
        </authorList>
    </citation>
    <scope>NUCLEOTIDE SEQUENCE [LARGE SCALE GENOMIC DNA]</scope>
    <source>
        <strain evidence="4">DSM 19891</strain>
    </source>
</reference>
<dbReference type="PANTHER" id="PTHR43198:SF2">
    <property type="entry name" value="SI:CH1073-67J19.1-RELATED"/>
    <property type="match status" value="1"/>
</dbReference>
<sequence length="217" mass="24769">MQDWYQLAREKTDHILEAIKKQPFITELMNGTLPSDVFQFYINQDAMYLAEYKKVLATVAIKCGHEDDTQFFLDSATGIINVENALHQIFLKDNQLAYEPSPTCELYTSYLSRIVTNHSVEEALAAVLPCFTIYKEIGDYIQANQTNKDDNTYQSWIDTYGGEAFAASVSQAIAITNTYAANASDDVLQKMEEAFVKASKLEWMFWDSAYNKEAWKI</sequence>
<dbReference type="STRING" id="440514.SAMN04488010_3419"/>
<keyword evidence="1" id="KW-0784">Thiamine biosynthesis</keyword>
<evidence type="ECO:0000259" key="2">
    <source>
        <dbReference type="Pfam" id="PF03070"/>
    </source>
</evidence>
<dbReference type="PANTHER" id="PTHR43198">
    <property type="entry name" value="BIFUNCTIONAL TH2 PROTEIN"/>
    <property type="match status" value="1"/>
</dbReference>
<proteinExistence type="inferred from homology"/>
<dbReference type="GO" id="GO:0009228">
    <property type="term" value="P:thiamine biosynthetic process"/>
    <property type="evidence" value="ECO:0007669"/>
    <property type="project" value="UniProtKB-KW"/>
</dbReference>
<dbReference type="GO" id="GO:0005829">
    <property type="term" value="C:cytosol"/>
    <property type="evidence" value="ECO:0007669"/>
    <property type="project" value="TreeGrafter"/>
</dbReference>
<evidence type="ECO:0000313" key="3">
    <source>
        <dbReference type="EMBL" id="SFR85514.1"/>
    </source>
</evidence>
<keyword evidence="4" id="KW-1185">Reference proteome</keyword>
<evidence type="ECO:0000256" key="1">
    <source>
        <dbReference type="RuleBase" id="RU363093"/>
    </source>
</evidence>
<evidence type="ECO:0000313" key="4">
    <source>
        <dbReference type="Proteomes" id="UP000199462"/>
    </source>
</evidence>
<protein>
    <recommendedName>
        <fullName evidence="1">Aminopyrimidine aminohydrolase</fullName>
        <ecNumber evidence="1">3.5.99.2</ecNumber>
    </recommendedName>
</protein>
<dbReference type="Proteomes" id="UP000199462">
    <property type="component" value="Unassembled WGS sequence"/>
</dbReference>
<dbReference type="NCBIfam" id="TIGR04306">
    <property type="entry name" value="salvage_TenA"/>
    <property type="match status" value="1"/>
</dbReference>
<dbReference type="Gene3D" id="1.20.910.10">
    <property type="entry name" value="Heme oxygenase-like"/>
    <property type="match status" value="1"/>
</dbReference>
<name>A0A1I6K2W3_9FLAO</name>
<dbReference type="EC" id="3.5.99.2" evidence="1"/>
<dbReference type="InterPro" id="IPR050967">
    <property type="entry name" value="Thiamine_Salvage_TenA"/>
</dbReference>
<dbReference type="InterPro" id="IPR016084">
    <property type="entry name" value="Haem_Oase-like_multi-hlx"/>
</dbReference>
<organism evidence="3 4">
    <name type="scientific">Maribacter stanieri</name>
    <dbReference type="NCBI Taxonomy" id="440514"/>
    <lineage>
        <taxon>Bacteria</taxon>
        <taxon>Pseudomonadati</taxon>
        <taxon>Bacteroidota</taxon>
        <taxon>Flavobacteriia</taxon>
        <taxon>Flavobacteriales</taxon>
        <taxon>Flavobacteriaceae</taxon>
        <taxon>Maribacter</taxon>
    </lineage>
</organism>
<dbReference type="EMBL" id="FOYX01000003">
    <property type="protein sequence ID" value="SFR85514.1"/>
    <property type="molecule type" value="Genomic_DNA"/>
</dbReference>
<dbReference type="GO" id="GO:0050334">
    <property type="term" value="F:thiaminase activity"/>
    <property type="evidence" value="ECO:0007669"/>
    <property type="project" value="UniProtKB-EC"/>
</dbReference>
<comment type="similarity">
    <text evidence="1">Belongs to the TenA family.</text>
</comment>
<dbReference type="Pfam" id="PF03070">
    <property type="entry name" value="TENA_THI-4"/>
    <property type="match status" value="1"/>
</dbReference>
<comment type="catalytic activity">
    <reaction evidence="1">
        <text>thiamine + H2O = 5-(2-hydroxyethyl)-4-methylthiazole + 4-amino-5-hydroxymethyl-2-methylpyrimidine + H(+)</text>
        <dbReference type="Rhea" id="RHEA:17509"/>
        <dbReference type="ChEBI" id="CHEBI:15377"/>
        <dbReference type="ChEBI" id="CHEBI:15378"/>
        <dbReference type="ChEBI" id="CHEBI:16892"/>
        <dbReference type="ChEBI" id="CHEBI:17957"/>
        <dbReference type="ChEBI" id="CHEBI:18385"/>
        <dbReference type="EC" id="3.5.99.2"/>
    </reaction>
</comment>
<dbReference type="InterPro" id="IPR027574">
    <property type="entry name" value="Thiaminase_II"/>
</dbReference>
<dbReference type="InterPro" id="IPR004305">
    <property type="entry name" value="Thiaminase-2/PQQC"/>
</dbReference>
<dbReference type="RefSeq" id="WP_091904763.1">
    <property type="nucleotide sequence ID" value="NZ_FOYX01000003.1"/>
</dbReference>
<feature type="domain" description="Thiaminase-2/PQQC" evidence="2">
    <location>
        <begin position="16"/>
        <end position="211"/>
    </location>
</feature>
<accession>A0A1I6K2W3</accession>
<comment type="function">
    <text evidence="1">Catalyzes an amino-pyrimidine hydrolysis reaction at the C5' of the pyrimidine moiety of thiamine compounds, a reaction that is part of a thiamine salvage pathway.</text>
</comment>
<comment type="pathway">
    <text evidence="1">Cofactor biosynthesis; thiamine diphosphate biosynthesis.</text>
</comment>
<dbReference type="SUPFAM" id="SSF48613">
    <property type="entry name" value="Heme oxygenase-like"/>
    <property type="match status" value="1"/>
</dbReference>
<dbReference type="UniPathway" id="UPA00060"/>
<dbReference type="CDD" id="cd19365">
    <property type="entry name" value="TenA_C-like"/>
    <property type="match status" value="1"/>
</dbReference>
<gene>
    <name evidence="3" type="ORF">SAMN04488010_3419</name>
</gene>